<dbReference type="RefSeq" id="WP_244771024.1">
    <property type="nucleotide sequence ID" value="NZ_CP094929.1"/>
</dbReference>
<comment type="subcellular location">
    <subcellularLocation>
        <location evidence="1">Endomembrane system</location>
        <topology evidence="1">Multi-pass membrane protein</topology>
    </subcellularLocation>
</comment>
<accession>A0ABY4D6Y9</accession>
<dbReference type="EMBL" id="CP094929">
    <property type="protein sequence ID" value="UOM49630.1"/>
    <property type="molecule type" value="Genomic_DNA"/>
</dbReference>
<protein>
    <recommendedName>
        <fullName evidence="8">Protein-S-isoprenylcysteine O-methyltransferase Ste14</fullName>
    </recommendedName>
</protein>
<proteinExistence type="predicted"/>
<evidence type="ECO:0000256" key="4">
    <source>
        <dbReference type="ARBA" id="ARBA00023136"/>
    </source>
</evidence>
<keyword evidence="7" id="KW-1185">Reference proteome</keyword>
<evidence type="ECO:0000313" key="6">
    <source>
        <dbReference type="EMBL" id="UOM49630.1"/>
    </source>
</evidence>
<keyword evidence="2 5" id="KW-0812">Transmembrane</keyword>
<name>A0ABY4D6Y9_9SPIR</name>
<dbReference type="InterPro" id="IPR007318">
    <property type="entry name" value="Phopholipid_MeTrfase"/>
</dbReference>
<evidence type="ECO:0008006" key="8">
    <source>
        <dbReference type="Google" id="ProtNLM"/>
    </source>
</evidence>
<evidence type="ECO:0000256" key="3">
    <source>
        <dbReference type="ARBA" id="ARBA00022989"/>
    </source>
</evidence>
<gene>
    <name evidence="6" type="ORF">MUG09_08685</name>
</gene>
<keyword evidence="4 5" id="KW-0472">Membrane</keyword>
<dbReference type="Proteomes" id="UP000829708">
    <property type="component" value="Chromosome"/>
</dbReference>
<evidence type="ECO:0000313" key="7">
    <source>
        <dbReference type="Proteomes" id="UP000829708"/>
    </source>
</evidence>
<evidence type="ECO:0000256" key="1">
    <source>
        <dbReference type="ARBA" id="ARBA00004127"/>
    </source>
</evidence>
<evidence type="ECO:0000256" key="5">
    <source>
        <dbReference type="SAM" id="Phobius"/>
    </source>
</evidence>
<sequence>MASCLNLLSLLISSLGFSLFYGLSVSPARLARTKGEKAYRLAARYRLICSVCMSIAFINFILYRILPVSSDPLSPTFPWPYPISVAVAAALALPAGMLLVSALKAAGKETLVPKKEHELYRGIYEKIRHPQAIGELAFWYVTALLLDSPFLILVAVLYTPIWIVWCFLEEWDLSIRYGEEYLRYQARTGMFIPKRKHGGSPSNTGWDRKHRT</sequence>
<dbReference type="Gene3D" id="1.20.120.1630">
    <property type="match status" value="1"/>
</dbReference>
<keyword evidence="3 5" id="KW-1133">Transmembrane helix</keyword>
<organism evidence="6 7">
    <name type="scientific">Sphaerochaeta associata</name>
    <dbReference type="NCBI Taxonomy" id="1129264"/>
    <lineage>
        <taxon>Bacteria</taxon>
        <taxon>Pseudomonadati</taxon>
        <taxon>Spirochaetota</taxon>
        <taxon>Spirochaetia</taxon>
        <taxon>Spirochaetales</taxon>
        <taxon>Sphaerochaetaceae</taxon>
        <taxon>Sphaerochaeta</taxon>
    </lineage>
</organism>
<reference evidence="7" key="1">
    <citation type="journal article" date="2024" name="J Bioinform Genom">
        <title>Complete genome sequence of the type strain bacterium Sphaerochaeta associata GLS2t (VKM B-2742)t.</title>
        <authorList>
            <person name="Troshina O.Y."/>
            <person name="Tepeeva A.N."/>
            <person name="Arzamasceva V.O."/>
            <person name="Whitman W.B."/>
            <person name="Varghese N."/>
            <person name="Shapiro N."/>
            <person name="Woyke T."/>
            <person name="Kripides N.C."/>
            <person name="Vasilenko O.V."/>
        </authorList>
    </citation>
    <scope>NUCLEOTIDE SEQUENCE [LARGE SCALE GENOMIC DNA]</scope>
    <source>
        <strain evidence="7">GLS2T</strain>
    </source>
</reference>
<dbReference type="Pfam" id="PF04191">
    <property type="entry name" value="PEMT"/>
    <property type="match status" value="1"/>
</dbReference>
<feature type="transmembrane region" description="Helical" evidence="5">
    <location>
        <begin position="83"/>
        <end position="106"/>
    </location>
</feature>
<evidence type="ECO:0000256" key="2">
    <source>
        <dbReference type="ARBA" id="ARBA00022692"/>
    </source>
</evidence>
<feature type="transmembrane region" description="Helical" evidence="5">
    <location>
        <begin position="6"/>
        <end position="24"/>
    </location>
</feature>
<feature type="transmembrane region" description="Helical" evidence="5">
    <location>
        <begin position="45"/>
        <end position="63"/>
    </location>
</feature>